<sequence length="157" mass="17952">MRSQDQWNRSELKNLKKLRLKVRKWELFRQDRVRADDSKFSVDRRLSANMKESEDPQTRAPDSRKPTASERSSKTRSPCSETYGPFHTRPNIRAFGPWSDKSRPSSPHKRPNSSSAQPIIHPRLMSAAQMAHHAHTAYSLSARSKPPSSRQLASSSS</sequence>
<evidence type="ECO:0000313" key="2">
    <source>
        <dbReference type="EMBL" id="KAG6607156.1"/>
    </source>
</evidence>
<proteinExistence type="predicted"/>
<gene>
    <name evidence="2" type="ORF">SDJN03_00498</name>
</gene>
<protein>
    <submittedName>
        <fullName evidence="2">Uncharacterized protein</fullName>
    </submittedName>
</protein>
<comment type="caution">
    <text evidence="2">The sequence shown here is derived from an EMBL/GenBank/DDBJ whole genome shotgun (WGS) entry which is preliminary data.</text>
</comment>
<dbReference type="AlphaFoldDB" id="A0AAV6P4Z0"/>
<reference evidence="2 3" key="1">
    <citation type="journal article" date="2021" name="Hortic Res">
        <title>The domestication of Cucurbita argyrosperma as revealed by the genome of its wild relative.</title>
        <authorList>
            <person name="Barrera-Redondo J."/>
            <person name="Sanchez-de la Vega G."/>
            <person name="Aguirre-Liguori J.A."/>
            <person name="Castellanos-Morales G."/>
            <person name="Gutierrez-Guerrero Y.T."/>
            <person name="Aguirre-Dugua X."/>
            <person name="Aguirre-Planter E."/>
            <person name="Tenaillon M.I."/>
            <person name="Lira-Saade R."/>
            <person name="Eguiarte L.E."/>
        </authorList>
    </citation>
    <scope>NUCLEOTIDE SEQUENCE [LARGE SCALE GENOMIC DNA]</scope>
    <source>
        <strain evidence="2">JBR-2021</strain>
    </source>
</reference>
<keyword evidence="3" id="KW-1185">Reference proteome</keyword>
<feature type="compositionally biased region" description="Basic and acidic residues" evidence="1">
    <location>
        <begin position="36"/>
        <end position="73"/>
    </location>
</feature>
<feature type="compositionally biased region" description="Low complexity" evidence="1">
    <location>
        <begin position="144"/>
        <end position="157"/>
    </location>
</feature>
<evidence type="ECO:0000313" key="3">
    <source>
        <dbReference type="Proteomes" id="UP000685013"/>
    </source>
</evidence>
<organism evidence="2 3">
    <name type="scientific">Cucurbita argyrosperma subsp. sororia</name>
    <dbReference type="NCBI Taxonomy" id="37648"/>
    <lineage>
        <taxon>Eukaryota</taxon>
        <taxon>Viridiplantae</taxon>
        <taxon>Streptophyta</taxon>
        <taxon>Embryophyta</taxon>
        <taxon>Tracheophyta</taxon>
        <taxon>Spermatophyta</taxon>
        <taxon>Magnoliopsida</taxon>
        <taxon>eudicotyledons</taxon>
        <taxon>Gunneridae</taxon>
        <taxon>Pentapetalae</taxon>
        <taxon>rosids</taxon>
        <taxon>fabids</taxon>
        <taxon>Cucurbitales</taxon>
        <taxon>Cucurbitaceae</taxon>
        <taxon>Cucurbiteae</taxon>
        <taxon>Cucurbita</taxon>
    </lineage>
</organism>
<dbReference type="EMBL" id="JAGKQH010000001">
    <property type="protein sequence ID" value="KAG6607156.1"/>
    <property type="molecule type" value="Genomic_DNA"/>
</dbReference>
<feature type="region of interest" description="Disordered" evidence="1">
    <location>
        <begin position="36"/>
        <end position="157"/>
    </location>
</feature>
<name>A0AAV6P4Z0_9ROSI</name>
<feature type="non-terminal residue" evidence="2">
    <location>
        <position position="1"/>
    </location>
</feature>
<evidence type="ECO:0000256" key="1">
    <source>
        <dbReference type="SAM" id="MobiDB-lite"/>
    </source>
</evidence>
<accession>A0AAV6P4Z0</accession>
<dbReference type="Proteomes" id="UP000685013">
    <property type="component" value="Chromosome 1"/>
</dbReference>